<dbReference type="RefSeq" id="WP_331214191.1">
    <property type="nucleotide sequence ID" value="NZ_JAZGQK010000007.1"/>
</dbReference>
<gene>
    <name evidence="2" type="ORF">V1633_09400</name>
</gene>
<dbReference type="EMBL" id="JAZGQK010000007">
    <property type="protein sequence ID" value="MEE6258701.1"/>
    <property type="molecule type" value="Genomic_DNA"/>
</dbReference>
<dbReference type="Gene3D" id="2.160.20.10">
    <property type="entry name" value="Single-stranded right-handed beta-helix, Pectin lyase-like"/>
    <property type="match status" value="1"/>
</dbReference>
<protein>
    <submittedName>
        <fullName evidence="2">Adenylyl cyclase</fullName>
    </submittedName>
</protein>
<feature type="region of interest" description="Disordered" evidence="1">
    <location>
        <begin position="1"/>
        <end position="38"/>
    </location>
</feature>
<evidence type="ECO:0000313" key="3">
    <source>
        <dbReference type="Proteomes" id="UP001332243"/>
    </source>
</evidence>
<keyword evidence="3" id="KW-1185">Reference proteome</keyword>
<reference evidence="2 3" key="1">
    <citation type="submission" date="2024-01" db="EMBL/GenBank/DDBJ databases">
        <title>Genome insights into Plantactinospora sonchi sp. nov.</title>
        <authorList>
            <person name="Wang L."/>
        </authorList>
    </citation>
    <scope>NUCLEOTIDE SEQUENCE [LARGE SCALE GENOMIC DNA]</scope>
    <source>
        <strain evidence="2 3">NEAU-QY2</strain>
    </source>
</reference>
<evidence type="ECO:0000256" key="1">
    <source>
        <dbReference type="SAM" id="MobiDB-lite"/>
    </source>
</evidence>
<dbReference type="Proteomes" id="UP001332243">
    <property type="component" value="Unassembled WGS sequence"/>
</dbReference>
<sequence>MTVTNPTASVAGPPTTSATPVGAAATGPTALGAPGRGTSTLGPNVTVFDPSMPVGQIQAALDATHATQVDNEMGTNRYAFLFRPGTYGTAEQPLQIKVGYYTEIAGLGASPTDVVINGKVEVYNRCLTEGGTANCLALVNFWRTLSNLSINIDASGQDDCRASANFWAVSQAVSLRRLNITGGGLSLMDYCTAGPQYASGGFIADSRLPSVTNGSQQQWLTRNSEVAGWSNAVWNQVFAGVVGAPDDAAFPDPPYTTLDTTPLSREKPYLFVDPKGHYQVRVPVARRNTSGVSWGTGLTPGRTLPLSAFHVATPSDSVRTINAQLARGKHLLLTPGVYDIAHSIEVRRPDTVVLGLGHATLTAVDGAIPLDVADVPGVVVAGVTVDAGLRESPVLLRVGRKHGPGRSVPGNPTTLSDVYFRIGGPHVGKTHIALEVNSDNVLIDHAWVWRGDHGVEGFTEGVNGDTDRWRTNTGRYGAVINGDRVTATGLFVEHFQRYNTVWNGEHGTTVLYQNELPYDPPTQADWMNGDVEGYAGYKVGDRVRHHTLYGGGVYVFNQNNPSIHTENGFEVPVTPGVRLYHVMTVNLSAGTIDHVVNGLGDPADTTRTGAPVYVTEYPAP</sequence>
<comment type="caution">
    <text evidence="2">The sequence shown here is derived from an EMBL/GenBank/DDBJ whole genome shotgun (WGS) entry which is preliminary data.</text>
</comment>
<organism evidence="2 3">
    <name type="scientific">Plantactinospora sonchi</name>
    <dbReference type="NCBI Taxonomy" id="1544735"/>
    <lineage>
        <taxon>Bacteria</taxon>
        <taxon>Bacillati</taxon>
        <taxon>Actinomycetota</taxon>
        <taxon>Actinomycetes</taxon>
        <taxon>Micromonosporales</taxon>
        <taxon>Micromonosporaceae</taxon>
        <taxon>Plantactinospora</taxon>
    </lineage>
</organism>
<accession>A0ABU7RQD1</accession>
<dbReference type="InterPro" id="IPR012334">
    <property type="entry name" value="Pectin_lyas_fold"/>
</dbReference>
<dbReference type="InterPro" id="IPR059186">
    <property type="entry name" value="SACTE_4363"/>
</dbReference>
<name>A0ABU7RQD1_9ACTN</name>
<evidence type="ECO:0000313" key="2">
    <source>
        <dbReference type="EMBL" id="MEE6258701.1"/>
    </source>
</evidence>
<proteinExistence type="predicted"/>
<dbReference type="CDD" id="cd23669">
    <property type="entry name" value="GH55_SacteLam55A-like"/>
    <property type="match status" value="1"/>
</dbReference>